<dbReference type="Gramene" id="Kaladp1201s0005.1.v1.1">
    <property type="protein sequence ID" value="Kaladp1201s0005.1.v1.1.CDS.1"/>
    <property type="gene ID" value="Kaladp1201s0005.v1.1"/>
</dbReference>
<dbReference type="InterPro" id="IPR013083">
    <property type="entry name" value="Znf_RING/FYVE/PHD"/>
</dbReference>
<accession>A0A7N1A9S1</accession>
<dbReference type="SUPFAM" id="SSF57850">
    <property type="entry name" value="RING/U-box"/>
    <property type="match status" value="1"/>
</dbReference>
<name>A0A7N1A9S1_KALFE</name>
<evidence type="ECO:0000256" key="1">
    <source>
        <dbReference type="ARBA" id="ARBA00022723"/>
    </source>
</evidence>
<dbReference type="PROSITE" id="PS50089">
    <property type="entry name" value="ZF_RING_2"/>
    <property type="match status" value="1"/>
</dbReference>
<evidence type="ECO:0000256" key="4">
    <source>
        <dbReference type="PROSITE-ProRule" id="PRU00175"/>
    </source>
</evidence>
<dbReference type="GO" id="GO:0006511">
    <property type="term" value="P:ubiquitin-dependent protein catabolic process"/>
    <property type="evidence" value="ECO:0007669"/>
    <property type="project" value="TreeGrafter"/>
</dbReference>
<protein>
    <recommendedName>
        <fullName evidence="5">RING-type domain-containing protein</fullName>
    </recommendedName>
</protein>
<keyword evidence="2 4" id="KW-0863">Zinc-finger</keyword>
<reference evidence="6" key="1">
    <citation type="submission" date="2021-01" db="UniProtKB">
        <authorList>
            <consortium name="EnsemblPlants"/>
        </authorList>
    </citation>
    <scope>IDENTIFICATION</scope>
</reference>
<keyword evidence="1" id="KW-0479">Metal-binding</keyword>
<evidence type="ECO:0000256" key="2">
    <source>
        <dbReference type="ARBA" id="ARBA00022771"/>
    </source>
</evidence>
<evidence type="ECO:0000259" key="5">
    <source>
        <dbReference type="PROSITE" id="PS50089"/>
    </source>
</evidence>
<dbReference type="GO" id="GO:0061630">
    <property type="term" value="F:ubiquitin protein ligase activity"/>
    <property type="evidence" value="ECO:0007669"/>
    <property type="project" value="TreeGrafter"/>
</dbReference>
<dbReference type="Proteomes" id="UP000594263">
    <property type="component" value="Unplaced"/>
</dbReference>
<feature type="domain" description="RING-type" evidence="5">
    <location>
        <begin position="58"/>
        <end position="100"/>
    </location>
</feature>
<dbReference type="PANTHER" id="PTHR45931">
    <property type="entry name" value="SI:CH211-59O9.10"/>
    <property type="match status" value="1"/>
</dbReference>
<evidence type="ECO:0000313" key="6">
    <source>
        <dbReference type="EnsemblPlants" id="Kaladp1201s0005.1.v1.1.CDS.1"/>
    </source>
</evidence>
<dbReference type="GO" id="GO:0008270">
    <property type="term" value="F:zinc ion binding"/>
    <property type="evidence" value="ECO:0007669"/>
    <property type="project" value="UniProtKB-KW"/>
</dbReference>
<dbReference type="Pfam" id="PF13639">
    <property type="entry name" value="zf-RING_2"/>
    <property type="match status" value="1"/>
</dbReference>
<keyword evidence="7" id="KW-1185">Reference proteome</keyword>
<dbReference type="AlphaFoldDB" id="A0A7N1A9S1"/>
<dbReference type="GO" id="GO:0005634">
    <property type="term" value="C:nucleus"/>
    <property type="evidence" value="ECO:0007669"/>
    <property type="project" value="TreeGrafter"/>
</dbReference>
<dbReference type="EnsemblPlants" id="Kaladp1201s0005.1.v1.1">
    <property type="protein sequence ID" value="Kaladp1201s0005.1.v1.1.CDS.1"/>
    <property type="gene ID" value="Kaladp1201s0005.v1.1"/>
</dbReference>
<evidence type="ECO:0000313" key="7">
    <source>
        <dbReference type="Proteomes" id="UP000594263"/>
    </source>
</evidence>
<evidence type="ECO:0000256" key="3">
    <source>
        <dbReference type="ARBA" id="ARBA00022833"/>
    </source>
</evidence>
<dbReference type="PANTHER" id="PTHR45931:SF16">
    <property type="entry name" value="RING_U-BOX SUPERFAMILY PROTEIN"/>
    <property type="match status" value="1"/>
</dbReference>
<sequence length="109" mass="12342">MTTAAMSSCPVDVRFDLDEVLSTVMDGYSMGQRMNEVNSLISQLPLLMDEPSDENNICTICREDFSTRERLGRELVCTHIYHHHCIVSWLALDASCPLCRCIIFPNESV</sequence>
<dbReference type="InterPro" id="IPR001841">
    <property type="entry name" value="Znf_RING"/>
</dbReference>
<dbReference type="SMART" id="SM00184">
    <property type="entry name" value="RING"/>
    <property type="match status" value="1"/>
</dbReference>
<organism evidence="6 7">
    <name type="scientific">Kalanchoe fedtschenkoi</name>
    <name type="common">Lavender scallops</name>
    <name type="synonym">South American air plant</name>
    <dbReference type="NCBI Taxonomy" id="63787"/>
    <lineage>
        <taxon>Eukaryota</taxon>
        <taxon>Viridiplantae</taxon>
        <taxon>Streptophyta</taxon>
        <taxon>Embryophyta</taxon>
        <taxon>Tracheophyta</taxon>
        <taxon>Spermatophyta</taxon>
        <taxon>Magnoliopsida</taxon>
        <taxon>eudicotyledons</taxon>
        <taxon>Gunneridae</taxon>
        <taxon>Pentapetalae</taxon>
        <taxon>Saxifragales</taxon>
        <taxon>Crassulaceae</taxon>
        <taxon>Kalanchoe</taxon>
    </lineage>
</organism>
<dbReference type="InterPro" id="IPR051834">
    <property type="entry name" value="RING_finger_E3_ligase"/>
</dbReference>
<keyword evidence="3" id="KW-0862">Zinc</keyword>
<proteinExistence type="predicted"/>
<dbReference type="Gene3D" id="3.30.40.10">
    <property type="entry name" value="Zinc/RING finger domain, C3HC4 (zinc finger)"/>
    <property type="match status" value="1"/>
</dbReference>
<dbReference type="OMA" id="CTIDTRI"/>